<keyword evidence="1" id="KW-0472">Membrane</keyword>
<name>A0A816ZWB9_9BILA</name>
<reference evidence="2" key="1">
    <citation type="submission" date="2021-02" db="EMBL/GenBank/DDBJ databases">
        <authorList>
            <person name="Nowell W R."/>
        </authorList>
    </citation>
    <scope>NUCLEOTIDE SEQUENCE</scope>
</reference>
<keyword evidence="1" id="KW-1133">Transmembrane helix</keyword>
<dbReference type="Proteomes" id="UP000663824">
    <property type="component" value="Unassembled WGS sequence"/>
</dbReference>
<sequence length="387" mass="46004">MNKKKIEQESRFLQQQMNYYCSFDKSLKNYDGQPSSYNECKEMVKRFEVILYDFYLKANQKYADKSKEIDNTIMNKSSIEFDPSIAKTNEPMSLAMINLINECCIKITERIQYFVVFFAFPDLLRIMSEFEHQITLTIIYSDYRRTRIEIPNIGPSINWIYVHDSVNMTQMKYLFERFTNNFTTFMSIPSNPMSSNHQNYCGNTTMILESMNKNESNVFSSPTLNMKNSCTIFNYDTMSLFIVWLLLLLVMLCALILCFNIYPVCQKRFQRRRRHTYSVRKAENNFFKQFNTDCSGTTTIMSDNNNNNNQLLPRIIIKFLPRTNFYSNEHRNIQQRSIGCNTELTCPINPLNNVLFEHTVNEPEEQRHLIEKIQYLIHQYLLQASRR</sequence>
<evidence type="ECO:0000313" key="3">
    <source>
        <dbReference type="Proteomes" id="UP000663824"/>
    </source>
</evidence>
<dbReference type="AlphaFoldDB" id="A0A816ZWB9"/>
<protein>
    <submittedName>
        <fullName evidence="2">Uncharacterized protein</fullName>
    </submittedName>
</protein>
<evidence type="ECO:0000313" key="2">
    <source>
        <dbReference type="EMBL" id="CAF2227952.1"/>
    </source>
</evidence>
<keyword evidence="1" id="KW-0812">Transmembrane</keyword>
<dbReference type="EMBL" id="CAJNRE010020333">
    <property type="protein sequence ID" value="CAF2227952.1"/>
    <property type="molecule type" value="Genomic_DNA"/>
</dbReference>
<feature type="transmembrane region" description="Helical" evidence="1">
    <location>
        <begin position="241"/>
        <end position="265"/>
    </location>
</feature>
<accession>A0A816ZWB9</accession>
<proteinExistence type="predicted"/>
<evidence type="ECO:0000256" key="1">
    <source>
        <dbReference type="SAM" id="Phobius"/>
    </source>
</evidence>
<comment type="caution">
    <text evidence="2">The sequence shown here is derived from an EMBL/GenBank/DDBJ whole genome shotgun (WGS) entry which is preliminary data.</text>
</comment>
<organism evidence="2 3">
    <name type="scientific">Rotaria magnacalcarata</name>
    <dbReference type="NCBI Taxonomy" id="392030"/>
    <lineage>
        <taxon>Eukaryota</taxon>
        <taxon>Metazoa</taxon>
        <taxon>Spiralia</taxon>
        <taxon>Gnathifera</taxon>
        <taxon>Rotifera</taxon>
        <taxon>Eurotatoria</taxon>
        <taxon>Bdelloidea</taxon>
        <taxon>Philodinida</taxon>
        <taxon>Philodinidae</taxon>
        <taxon>Rotaria</taxon>
    </lineage>
</organism>
<gene>
    <name evidence="2" type="ORF">MBJ925_LOCUS36729</name>
</gene>